<dbReference type="GeneID" id="31003331"/>
<evidence type="ECO:0000313" key="1">
    <source>
        <dbReference type="EMBL" id="OKL60930.1"/>
    </source>
</evidence>
<dbReference type="AlphaFoldDB" id="A0A225AJ98"/>
<comment type="caution">
    <text evidence="1">The sequence shown here is derived from an EMBL/GenBank/DDBJ whole genome shotgun (WGS) entry which is preliminary data.</text>
</comment>
<protein>
    <submittedName>
        <fullName evidence="1">Uncharacterized protein</fullName>
    </submittedName>
</protein>
<gene>
    <name evidence="1" type="ORF">UA08_03576</name>
</gene>
<dbReference type="InterPro" id="IPR013924">
    <property type="entry name" value="RNase_H2_suC"/>
</dbReference>
<dbReference type="OrthoDB" id="6222486at2759"/>
<dbReference type="CDD" id="cd09271">
    <property type="entry name" value="RNase_H2-C"/>
    <property type="match status" value="1"/>
</dbReference>
<dbReference type="RefSeq" id="XP_020121051.1">
    <property type="nucleotide sequence ID" value="XM_020265892.1"/>
</dbReference>
<dbReference type="PANTHER" id="PTHR47204">
    <property type="entry name" value="OS02G0168900 PROTEIN"/>
    <property type="match status" value="1"/>
</dbReference>
<dbReference type="GO" id="GO:0006401">
    <property type="term" value="P:RNA catabolic process"/>
    <property type="evidence" value="ECO:0007669"/>
    <property type="project" value="InterPro"/>
</dbReference>
<dbReference type="PANTHER" id="PTHR47204:SF1">
    <property type="entry name" value="RIBONUCLEASE H2 SUBUNIT C"/>
    <property type="match status" value="1"/>
</dbReference>
<reference evidence="1 2" key="1">
    <citation type="submission" date="2015-06" db="EMBL/GenBank/DDBJ databases">
        <title>Talaromyces atroroseus IBT 11181 draft genome.</title>
        <authorList>
            <person name="Rasmussen K.B."/>
            <person name="Rasmussen S."/>
            <person name="Petersen B."/>
            <person name="Sicheritz-Ponten T."/>
            <person name="Mortensen U.H."/>
            <person name="Thrane U."/>
        </authorList>
    </citation>
    <scope>NUCLEOTIDE SEQUENCE [LARGE SCALE GENOMIC DNA]</scope>
    <source>
        <strain evidence="1 2">IBT 11181</strain>
    </source>
</reference>
<dbReference type="EMBL" id="LFMY01000004">
    <property type="protein sequence ID" value="OKL60930.1"/>
    <property type="molecule type" value="Genomic_DNA"/>
</dbReference>
<dbReference type="Gene3D" id="2.40.128.680">
    <property type="match status" value="1"/>
</dbReference>
<evidence type="ECO:0000313" key="2">
    <source>
        <dbReference type="Proteomes" id="UP000214365"/>
    </source>
</evidence>
<dbReference type="GO" id="GO:0032299">
    <property type="term" value="C:ribonuclease H2 complex"/>
    <property type="evidence" value="ECO:0007669"/>
    <property type="project" value="InterPro"/>
</dbReference>
<keyword evidence="2" id="KW-1185">Reference proteome</keyword>
<dbReference type="Pfam" id="PF08615">
    <property type="entry name" value="RNase_H2_suC"/>
    <property type="match status" value="1"/>
</dbReference>
<dbReference type="Proteomes" id="UP000214365">
    <property type="component" value="Unassembled WGS sequence"/>
</dbReference>
<sequence length="149" mass="16805">MLALHSAQKTSSCTPNVLPCRIHYDGPVETEERHWHPVKDEREDKLTAYYRGRKLRGRLVQVPEGYQGVVALPTDRVIPATSKNDTPEDALTEEPVKALETQATFDDFVVWGHEHLPAADEAFVKGVEEWIQLAEAMHGDSQSQEKTTQ</sequence>
<proteinExistence type="predicted"/>
<name>A0A225AJ98_TALAT</name>
<organism evidence="1 2">
    <name type="scientific">Talaromyces atroroseus</name>
    <dbReference type="NCBI Taxonomy" id="1441469"/>
    <lineage>
        <taxon>Eukaryota</taxon>
        <taxon>Fungi</taxon>
        <taxon>Dikarya</taxon>
        <taxon>Ascomycota</taxon>
        <taxon>Pezizomycotina</taxon>
        <taxon>Eurotiomycetes</taxon>
        <taxon>Eurotiomycetidae</taxon>
        <taxon>Eurotiales</taxon>
        <taxon>Trichocomaceae</taxon>
        <taxon>Talaromyces</taxon>
        <taxon>Talaromyces sect. Trachyspermi</taxon>
    </lineage>
</organism>
<dbReference type="STRING" id="1441469.A0A225AJ98"/>
<accession>A0A225AJ98</accession>